<reference evidence="1 2" key="1">
    <citation type="journal article" date="2019" name="Commun. Biol.">
        <title>The bagworm genome reveals a unique fibroin gene that provides high tensile strength.</title>
        <authorList>
            <person name="Kono N."/>
            <person name="Nakamura H."/>
            <person name="Ohtoshi R."/>
            <person name="Tomita M."/>
            <person name="Numata K."/>
            <person name="Arakawa K."/>
        </authorList>
    </citation>
    <scope>NUCLEOTIDE SEQUENCE [LARGE SCALE GENOMIC DNA]</scope>
</reference>
<sequence length="96" mass="10726">RVNDVHSGDGLPRVLGVGDRVTDHVLEEHFQHSAPLRKSDRIYVSRRPASETTDSRLGDALDVIAEHFPVTLRSTFPSPLPPFPRPVILLLLLSLR</sequence>
<comment type="caution">
    <text evidence="1">The sequence shown here is derived from an EMBL/GenBank/DDBJ whole genome shotgun (WGS) entry which is preliminary data.</text>
</comment>
<dbReference type="Proteomes" id="UP000299102">
    <property type="component" value="Unassembled WGS sequence"/>
</dbReference>
<feature type="non-terminal residue" evidence="1">
    <location>
        <position position="1"/>
    </location>
</feature>
<proteinExistence type="predicted"/>
<dbReference type="AlphaFoldDB" id="A0A4C2A8F0"/>
<accession>A0A4C2A8F0</accession>
<evidence type="ECO:0000313" key="1">
    <source>
        <dbReference type="EMBL" id="GBP96956.1"/>
    </source>
</evidence>
<gene>
    <name evidence="1" type="ORF">EVAR_77069_1</name>
</gene>
<dbReference type="STRING" id="151549.A0A4C2A8F0"/>
<dbReference type="OrthoDB" id="10071251at2759"/>
<dbReference type="EMBL" id="BGZK01002850">
    <property type="protein sequence ID" value="GBP96956.1"/>
    <property type="molecule type" value="Genomic_DNA"/>
</dbReference>
<name>A0A4C2A8F0_EUMVA</name>
<organism evidence="1 2">
    <name type="scientific">Eumeta variegata</name>
    <name type="common">Bagworm moth</name>
    <name type="synonym">Eumeta japonica</name>
    <dbReference type="NCBI Taxonomy" id="151549"/>
    <lineage>
        <taxon>Eukaryota</taxon>
        <taxon>Metazoa</taxon>
        <taxon>Ecdysozoa</taxon>
        <taxon>Arthropoda</taxon>
        <taxon>Hexapoda</taxon>
        <taxon>Insecta</taxon>
        <taxon>Pterygota</taxon>
        <taxon>Neoptera</taxon>
        <taxon>Endopterygota</taxon>
        <taxon>Lepidoptera</taxon>
        <taxon>Glossata</taxon>
        <taxon>Ditrysia</taxon>
        <taxon>Tineoidea</taxon>
        <taxon>Psychidae</taxon>
        <taxon>Oiketicinae</taxon>
        <taxon>Eumeta</taxon>
    </lineage>
</organism>
<protein>
    <submittedName>
        <fullName evidence="1">Uncharacterized protein</fullName>
    </submittedName>
</protein>
<evidence type="ECO:0000313" key="2">
    <source>
        <dbReference type="Proteomes" id="UP000299102"/>
    </source>
</evidence>
<keyword evidence="2" id="KW-1185">Reference proteome</keyword>